<comment type="caution">
    <text evidence="2">The sequence shown here is derived from an EMBL/GenBank/DDBJ whole genome shotgun (WGS) entry which is preliminary data.</text>
</comment>
<accession>A0AAW3W5S1</accession>
<dbReference type="Pfam" id="PF20731">
    <property type="entry name" value="RE_NgoFVII_C"/>
    <property type="match status" value="1"/>
</dbReference>
<gene>
    <name evidence="2" type="ORF">HGI39_05770</name>
</gene>
<dbReference type="RefSeq" id="WP_171780186.1">
    <property type="nucleotide sequence ID" value="NZ_JABAGV010000010.1"/>
</dbReference>
<dbReference type="EMBL" id="JABAGV010000010">
    <property type="protein sequence ID" value="MBC2474222.1"/>
    <property type="molecule type" value="Genomic_DNA"/>
</dbReference>
<keyword evidence="2" id="KW-0540">Nuclease</keyword>
<dbReference type="InterPro" id="IPR048923">
    <property type="entry name" value="RE_NgoFVII_C"/>
</dbReference>
<evidence type="ECO:0000313" key="3">
    <source>
        <dbReference type="Proteomes" id="UP001194098"/>
    </source>
</evidence>
<reference evidence="2" key="2">
    <citation type="journal article" date="2022" name="Nat. Biotechnol.">
        <title>Carbon-negative production of acetone and isopropanol by gas fermentation at industrial pilot scale.</title>
        <authorList>
            <person name="Liew F.E."/>
            <person name="Nogle R."/>
            <person name="Abdalla T."/>
            <person name="Rasor B.J."/>
            <person name="Canter C."/>
            <person name="Jensen R.O."/>
            <person name="Wang L."/>
            <person name="Strutz J."/>
            <person name="Chirania P."/>
            <person name="De Tissera S."/>
            <person name="Mueller A.P."/>
            <person name="Ruan Z."/>
            <person name="Gao A."/>
            <person name="Tran L."/>
            <person name="Engle N.L."/>
            <person name="Bromley J.C."/>
            <person name="Daniell J."/>
            <person name="Conrado R."/>
            <person name="Tschaplinski T.J."/>
            <person name="Giannone R.J."/>
            <person name="Hettich R.L."/>
            <person name="Karim A.S."/>
            <person name="Simpson S.D."/>
            <person name="Brown S.D."/>
            <person name="Leang C."/>
            <person name="Jewett M.C."/>
            <person name="Kopke M."/>
        </authorList>
    </citation>
    <scope>NUCLEOTIDE SEQUENCE</scope>
    <source>
        <strain evidence="2">DJ015</strain>
    </source>
</reference>
<organism evidence="2 3">
    <name type="scientific">Clostridium beijerinckii</name>
    <name type="common">Clostridium MP</name>
    <dbReference type="NCBI Taxonomy" id="1520"/>
    <lineage>
        <taxon>Bacteria</taxon>
        <taxon>Bacillati</taxon>
        <taxon>Bacillota</taxon>
        <taxon>Clostridia</taxon>
        <taxon>Eubacteriales</taxon>
        <taxon>Clostridiaceae</taxon>
        <taxon>Clostridium</taxon>
    </lineage>
</organism>
<feature type="domain" description="Restriction endonuclease type II NgoFVII C-terminal B3-like DNA-binding" evidence="1">
    <location>
        <begin position="250"/>
        <end position="358"/>
    </location>
</feature>
<dbReference type="AlphaFoldDB" id="A0AAW3W5S1"/>
<evidence type="ECO:0000313" key="2">
    <source>
        <dbReference type="EMBL" id="MBC2474222.1"/>
    </source>
</evidence>
<sequence>MFYENQPVAQQEQYKKMLSIVGNLSALFSESASPYLHYRAHENIFCKYFIAENLARRDCSADAKKDRIGIGLKTWVGNDDQKVAEFGQLRETYQNLTGYELARTIAEYRNERVRVTMNMYGIDEMVYHIVKRVPGSMMIIEHAFDSIDLDNISIIEGRGNVNNTYFTDGRHTYHFSISKNTLYMIFDDMQVLDQFEVEIMTDPYNYLMSMVEAQTVTQVVDTTAPIPAIDTENRICLRLYSTHRDGTKFVAERSGLNQWNANGRARNPNEIYIPYPAEDRANTIGFFPPRDTVFNLTLPDGLTIPAKVCQADGKAIMSNPNRILGEWLLRNVFELSEGTLVTYPMLERFGVDSVVFTKVSDLEYTIDFAEIGTYERFYNITDIDEILE</sequence>
<keyword evidence="2" id="KW-0378">Hydrolase</keyword>
<reference evidence="2" key="1">
    <citation type="submission" date="2020-04" db="EMBL/GenBank/DDBJ databases">
        <authorList>
            <person name="Brown S."/>
        </authorList>
    </citation>
    <scope>NUCLEOTIDE SEQUENCE</scope>
    <source>
        <strain evidence="2">DJ015</strain>
    </source>
</reference>
<keyword evidence="2" id="KW-0255">Endonuclease</keyword>
<dbReference type="Proteomes" id="UP001194098">
    <property type="component" value="Unassembled WGS sequence"/>
</dbReference>
<evidence type="ECO:0000259" key="1">
    <source>
        <dbReference type="Pfam" id="PF20731"/>
    </source>
</evidence>
<protein>
    <submittedName>
        <fullName evidence="2">NgoFVII family restriction endonuclease</fullName>
    </submittedName>
</protein>
<proteinExistence type="predicted"/>
<name>A0AAW3W5S1_CLOBE</name>
<dbReference type="GO" id="GO:0004519">
    <property type="term" value="F:endonuclease activity"/>
    <property type="evidence" value="ECO:0007669"/>
    <property type="project" value="UniProtKB-KW"/>
</dbReference>